<gene>
    <name evidence="2" type="ORF">EV421DRAFT_1726885</name>
</gene>
<evidence type="ECO:0000259" key="1">
    <source>
        <dbReference type="Pfam" id="PF14214"/>
    </source>
</evidence>
<proteinExistence type="predicted"/>
<sequence length="239" mass="27415">MSIKAQKTMATKHFKADHGVLAVGHEKNPQSIYNNSSLYPSMFPWLFPYGLGRIGSTHLSDKAHKRWLLIYHDKRFQVDISFPFVVFSHEQIRTSTTGGFLLADKGRFFEISERIHRIDNQVLGDLSDRMSKGETVVLKTEVEKDCFQLINDLDLVAYKVQGSLTLKKYMRNKAYSLMASEGAPSWYFTMSPSDHNHLISVYWANGNVEFDPIPQSEKDQVRLVSRNPVAAARFFNFMV</sequence>
<dbReference type="InterPro" id="IPR025476">
    <property type="entry name" value="Helitron_helicase-like"/>
</dbReference>
<dbReference type="AlphaFoldDB" id="A0AA39IDB3"/>
<comment type="caution">
    <text evidence="2">The sequence shown here is derived from an EMBL/GenBank/DDBJ whole genome shotgun (WGS) entry which is preliminary data.</text>
</comment>
<keyword evidence="3" id="KW-1185">Reference proteome</keyword>
<protein>
    <recommendedName>
        <fullName evidence="1">Helitron helicase-like domain-containing protein</fullName>
    </recommendedName>
</protein>
<name>A0AA39IDB3_9AGAR</name>
<accession>A0AA39IDB3</accession>
<dbReference type="EMBL" id="JAUEPT010000547">
    <property type="protein sequence ID" value="KAK0421545.1"/>
    <property type="molecule type" value="Genomic_DNA"/>
</dbReference>
<dbReference type="Pfam" id="PF14214">
    <property type="entry name" value="Helitron_like_N"/>
    <property type="match status" value="1"/>
</dbReference>
<evidence type="ECO:0000313" key="3">
    <source>
        <dbReference type="Proteomes" id="UP001175226"/>
    </source>
</evidence>
<reference evidence="2" key="1">
    <citation type="submission" date="2023-06" db="EMBL/GenBank/DDBJ databases">
        <authorList>
            <consortium name="Lawrence Berkeley National Laboratory"/>
            <person name="Ahrendt S."/>
            <person name="Sahu N."/>
            <person name="Indic B."/>
            <person name="Wong-Bajracharya J."/>
            <person name="Merenyi Z."/>
            <person name="Ke H.-M."/>
            <person name="Monk M."/>
            <person name="Kocsube S."/>
            <person name="Drula E."/>
            <person name="Lipzen A."/>
            <person name="Balint B."/>
            <person name="Henrissat B."/>
            <person name="Andreopoulos B."/>
            <person name="Martin F.M."/>
            <person name="Harder C.B."/>
            <person name="Rigling D."/>
            <person name="Ford K.L."/>
            <person name="Foster G.D."/>
            <person name="Pangilinan J."/>
            <person name="Papanicolaou A."/>
            <person name="Barry K."/>
            <person name="LaButti K."/>
            <person name="Viragh M."/>
            <person name="Koriabine M."/>
            <person name="Yan M."/>
            <person name="Riley R."/>
            <person name="Champramary S."/>
            <person name="Plett K.L."/>
            <person name="Tsai I.J."/>
            <person name="Slot J."/>
            <person name="Sipos G."/>
            <person name="Plett J."/>
            <person name="Nagy L.G."/>
            <person name="Grigoriev I.V."/>
        </authorList>
    </citation>
    <scope>NUCLEOTIDE SEQUENCE</scope>
    <source>
        <strain evidence="2">FPL87.14</strain>
    </source>
</reference>
<organism evidence="2 3">
    <name type="scientific">Armillaria borealis</name>
    <dbReference type="NCBI Taxonomy" id="47425"/>
    <lineage>
        <taxon>Eukaryota</taxon>
        <taxon>Fungi</taxon>
        <taxon>Dikarya</taxon>
        <taxon>Basidiomycota</taxon>
        <taxon>Agaricomycotina</taxon>
        <taxon>Agaricomycetes</taxon>
        <taxon>Agaricomycetidae</taxon>
        <taxon>Agaricales</taxon>
        <taxon>Marasmiineae</taxon>
        <taxon>Physalacriaceae</taxon>
        <taxon>Armillaria</taxon>
    </lineage>
</organism>
<evidence type="ECO:0000313" key="2">
    <source>
        <dbReference type="EMBL" id="KAK0421545.1"/>
    </source>
</evidence>
<feature type="domain" description="Helitron helicase-like" evidence="1">
    <location>
        <begin position="64"/>
        <end position="238"/>
    </location>
</feature>
<dbReference type="Proteomes" id="UP001175226">
    <property type="component" value="Unassembled WGS sequence"/>
</dbReference>